<accession>A0A8D5UI53</accession>
<dbReference type="Gene3D" id="1.10.3720.10">
    <property type="entry name" value="MetI-like"/>
    <property type="match status" value="1"/>
</dbReference>
<keyword evidence="4 7" id="KW-0812">Transmembrane</keyword>
<feature type="transmembrane region" description="Helical" evidence="7">
    <location>
        <begin position="93"/>
        <end position="114"/>
    </location>
</feature>
<dbReference type="EMBL" id="AP024601">
    <property type="protein sequence ID" value="BCU82538.1"/>
    <property type="molecule type" value="Genomic_DNA"/>
</dbReference>
<evidence type="ECO:0000256" key="1">
    <source>
        <dbReference type="ARBA" id="ARBA00004651"/>
    </source>
</evidence>
<keyword evidence="10" id="KW-1185">Reference proteome</keyword>
<gene>
    <name evidence="9" type="ORF">JIR001_23210</name>
</gene>
<dbReference type="PROSITE" id="PS50928">
    <property type="entry name" value="ABC_TM1"/>
    <property type="match status" value="1"/>
</dbReference>
<feature type="domain" description="ABC transmembrane type-1" evidence="8">
    <location>
        <begin position="89"/>
        <end position="302"/>
    </location>
</feature>
<reference evidence="9" key="2">
    <citation type="journal article" date="2021" name="Microbiol. Resour. Announc.">
        <title>Complete Genome Sequence of Polycladomyces abyssicola JIR-001T, Isolated from Hemipelagic Sediment in Deep Seawater.</title>
        <authorList>
            <person name="Tsubouchi T."/>
            <person name="Kaneko Y."/>
        </authorList>
    </citation>
    <scope>NUCLEOTIDE SEQUENCE</scope>
    <source>
        <strain evidence="9">JIR-001</strain>
    </source>
</reference>
<evidence type="ECO:0000256" key="2">
    <source>
        <dbReference type="ARBA" id="ARBA00022448"/>
    </source>
</evidence>
<dbReference type="GO" id="GO:0055085">
    <property type="term" value="P:transmembrane transport"/>
    <property type="evidence" value="ECO:0007669"/>
    <property type="project" value="InterPro"/>
</dbReference>
<proteinExistence type="inferred from homology"/>
<dbReference type="CDD" id="cd06261">
    <property type="entry name" value="TM_PBP2"/>
    <property type="match status" value="1"/>
</dbReference>
<evidence type="ECO:0000256" key="6">
    <source>
        <dbReference type="ARBA" id="ARBA00023136"/>
    </source>
</evidence>
<dbReference type="Proteomes" id="UP000677436">
    <property type="component" value="Chromosome"/>
</dbReference>
<dbReference type="PANTHER" id="PTHR30193:SF44">
    <property type="entry name" value="LACTOSE TRANSPORT SYSTEM PERMEASE PROTEIN LACF"/>
    <property type="match status" value="1"/>
</dbReference>
<keyword evidence="2 7" id="KW-0813">Transport</keyword>
<protein>
    <submittedName>
        <fullName evidence="9">Lactose ABC transporter permease</fullName>
    </submittedName>
</protein>
<dbReference type="InterPro" id="IPR000515">
    <property type="entry name" value="MetI-like"/>
</dbReference>
<dbReference type="KEGG" id="pabs:JIR001_23210"/>
<keyword evidence="6 7" id="KW-0472">Membrane</keyword>
<dbReference type="PANTHER" id="PTHR30193">
    <property type="entry name" value="ABC TRANSPORTER PERMEASE PROTEIN"/>
    <property type="match status" value="1"/>
</dbReference>
<evidence type="ECO:0000256" key="4">
    <source>
        <dbReference type="ARBA" id="ARBA00022692"/>
    </source>
</evidence>
<dbReference type="GO" id="GO:0005886">
    <property type="term" value="C:plasma membrane"/>
    <property type="evidence" value="ECO:0007669"/>
    <property type="project" value="UniProtKB-SubCell"/>
</dbReference>
<comment type="similarity">
    <text evidence="7">Belongs to the binding-protein-dependent transport system permease family.</text>
</comment>
<name>A0A8D5UI53_9BACL</name>
<evidence type="ECO:0000256" key="3">
    <source>
        <dbReference type="ARBA" id="ARBA00022475"/>
    </source>
</evidence>
<dbReference type="Pfam" id="PF00528">
    <property type="entry name" value="BPD_transp_1"/>
    <property type="match status" value="1"/>
</dbReference>
<evidence type="ECO:0000313" key="10">
    <source>
        <dbReference type="Proteomes" id="UP000677436"/>
    </source>
</evidence>
<dbReference type="RefSeq" id="WP_246512101.1">
    <property type="nucleotide sequence ID" value="NZ_AP024601.1"/>
</dbReference>
<feature type="transmembrane region" description="Helical" evidence="7">
    <location>
        <begin position="126"/>
        <end position="146"/>
    </location>
</feature>
<evidence type="ECO:0000256" key="5">
    <source>
        <dbReference type="ARBA" id="ARBA00022989"/>
    </source>
</evidence>
<dbReference type="SUPFAM" id="SSF161098">
    <property type="entry name" value="MetI-like"/>
    <property type="match status" value="1"/>
</dbReference>
<keyword evidence="3" id="KW-1003">Cell membrane</keyword>
<keyword evidence="5 7" id="KW-1133">Transmembrane helix</keyword>
<dbReference type="InterPro" id="IPR035906">
    <property type="entry name" value="MetI-like_sf"/>
</dbReference>
<dbReference type="InterPro" id="IPR051393">
    <property type="entry name" value="ABC_transporter_permease"/>
</dbReference>
<comment type="subcellular location">
    <subcellularLocation>
        <location evidence="1 7">Cell membrane</location>
        <topology evidence="1 7">Multi-pass membrane protein</topology>
    </subcellularLocation>
</comment>
<feature type="transmembrane region" description="Helical" evidence="7">
    <location>
        <begin position="30"/>
        <end position="49"/>
    </location>
</feature>
<evidence type="ECO:0000259" key="8">
    <source>
        <dbReference type="PROSITE" id="PS50928"/>
    </source>
</evidence>
<evidence type="ECO:0000256" key="7">
    <source>
        <dbReference type="RuleBase" id="RU363032"/>
    </source>
</evidence>
<dbReference type="AlphaFoldDB" id="A0A8D5UI53"/>
<feature type="transmembrane region" description="Helical" evidence="7">
    <location>
        <begin position="283"/>
        <end position="303"/>
    </location>
</feature>
<sequence length="313" mass="35537">MSMPTPTQPVPQSQVPPRPRTRLGLRRFPWVPYLFLLPGVAFFVIFDYIPAFNALYLSFTKYHVLSPPEWVGLENYHDMLNDPSFWKALKNSFAYMVIMVPMLVVIPLFLAILVNQKLKGIHLFRVAYYLPVVTSMVTVSITWNYLYHESGLLNYLLITLGILSKPISWLLDVNTAIFAVALVESWKSMGFYMIIYLAGLQSVPQDLIEAARVDGANRLRIIWHVIIPMLRPFVALCVVMAGMGSMQVFTSVFMLTQGGPLDSTTNLTYLIYDLAFQKLNMGYASAVGMVLWVILLVLSILNFRLSHGGERMQ</sequence>
<organism evidence="9 10">
    <name type="scientific">Polycladomyces abyssicola</name>
    <dbReference type="NCBI Taxonomy" id="1125966"/>
    <lineage>
        <taxon>Bacteria</taxon>
        <taxon>Bacillati</taxon>
        <taxon>Bacillota</taxon>
        <taxon>Bacilli</taxon>
        <taxon>Bacillales</taxon>
        <taxon>Thermoactinomycetaceae</taxon>
        <taxon>Polycladomyces</taxon>
    </lineage>
</organism>
<reference evidence="9" key="1">
    <citation type="journal article" date="2013" name="Int. J. Syst. Evol. Microbiol.">
        <title>Polycladomyces abyssicola gen. nov., sp. nov., a thermophilic filamentous bacterium isolated from hemipelagic sediment.</title>
        <authorList>
            <person name="Tsubouchi T."/>
            <person name="Shimane Y."/>
            <person name="Mori K."/>
            <person name="Usui K."/>
            <person name="Hiraki T."/>
            <person name="Tame A."/>
            <person name="Uematsu K."/>
            <person name="Maruyama T."/>
            <person name="Hatada Y."/>
        </authorList>
    </citation>
    <scope>NUCLEOTIDE SEQUENCE</scope>
    <source>
        <strain evidence="9">JIR-001</strain>
    </source>
</reference>
<evidence type="ECO:0000313" key="9">
    <source>
        <dbReference type="EMBL" id="BCU82538.1"/>
    </source>
</evidence>